<gene>
    <name evidence="6" type="ORF">PCOR1329_LOCUS85461</name>
</gene>
<dbReference type="PANTHER" id="PTHR11773:SF1">
    <property type="entry name" value="GLYCINE DEHYDROGENASE (DECARBOXYLATING), MITOCHONDRIAL"/>
    <property type="match status" value="1"/>
</dbReference>
<dbReference type="EC" id="1.4.4.2" evidence="1"/>
<evidence type="ECO:0000259" key="5">
    <source>
        <dbReference type="Pfam" id="PF21478"/>
    </source>
</evidence>
<dbReference type="Proteomes" id="UP001189429">
    <property type="component" value="Unassembled WGS sequence"/>
</dbReference>
<dbReference type="Pfam" id="PF21478">
    <property type="entry name" value="GcvP2_C"/>
    <property type="match status" value="1"/>
</dbReference>
<dbReference type="InterPro" id="IPR020581">
    <property type="entry name" value="GDC_P"/>
</dbReference>
<sequence>MKLNSVASLAPCSWPEVGNMHPFAPHSQTQGYREMLESLEQQLNECTGFDATSLQPTSGASGEYAGLLVIRKYLESKGEGHRNVCIIPRSAHGTNPASAAMCDMQIKWIDDSKGMDLAEFKALCEEHKDTLAALMVTYPSTRAFFEDGIQEICQIVHDCGGQVYMDGANMNAQLGLTSPGMIGADVCHLNLHKTFSIPHGGGGPGLGPICVRKHLAPHLPNHSVVSPSSGGDLSAVSAAPWGQAGIACIPWMFNTMLGSKGVTDSAVYAILNANYMKARLEPHFNIVATNSFSKCSHEFIIDCSNLKRKSGVVEEDIAKRLQDYGFHAPTMSWPVPHSLMVEPTESEDKAELDRFCDAMISIREEIRKIEDGTWPMDDNPLKNAPHTQGEVVNNEWTHPYTREEAAFPIKWILERGKFWPSVARVDNSLGDRRKRQDQALEFAQVWTVTQSWIGNSLHSNSLYTLQELKNVTSLQTSISWNATIHLNGLNMLRERSNDMVMTVRELVHMIKCSQTGKAPGPDYANMDLLRAAPEHLVDLLLPLYTKTKAAPIINFRSIMLGALITKMHHTFLRTRIIEASNMLINQFQMGGLALKGTDTASLIVTSTAAAARQRGHTMLMLFANLKSAFYSVLKGFLSRHAQSTGQLEPALDAMDIPLALQPLCDSLMAAPALLRLVGNPHLLVSTVHALNSTWFQALASGRVGDAVAGAHGLIEGPASDPLGWVFFLPEVLQAALAENDQGAVSSLLSSALGRCREGGGMPPLLWEALLDEASYAMRHYHCAQTALEMLAGVPLVESSLPGPPEAEYFQRFRHLMALERHGGLLHGISQYEVDTEVSASIPVAEVHRLQSTQVTLTSTPQLGALELMQGNRPLKESDIVLFVPNEARQFRLWRTLSLLDVRDGMSTCTPQTLPSCCRFCYCP</sequence>
<dbReference type="EMBL" id="CAUYUJ010022615">
    <property type="protein sequence ID" value="CAK0911627.1"/>
    <property type="molecule type" value="Genomic_DNA"/>
</dbReference>
<accession>A0ABN9YIP6</accession>
<dbReference type="SUPFAM" id="SSF53383">
    <property type="entry name" value="PLP-dependent transferases"/>
    <property type="match status" value="1"/>
</dbReference>
<proteinExistence type="predicted"/>
<dbReference type="PANTHER" id="PTHR11773">
    <property type="entry name" value="GLYCINE DEHYDROGENASE, DECARBOXYLATING"/>
    <property type="match status" value="1"/>
</dbReference>
<evidence type="ECO:0000313" key="7">
    <source>
        <dbReference type="Proteomes" id="UP001189429"/>
    </source>
</evidence>
<keyword evidence="7" id="KW-1185">Reference proteome</keyword>
<evidence type="ECO:0000256" key="2">
    <source>
        <dbReference type="ARBA" id="ARBA00022898"/>
    </source>
</evidence>
<feature type="domain" description="Glycine dehydrogenase C-terminal" evidence="5">
    <location>
        <begin position="267"/>
        <end position="386"/>
    </location>
</feature>
<evidence type="ECO:0000313" key="6">
    <source>
        <dbReference type="EMBL" id="CAK0911627.1"/>
    </source>
</evidence>
<dbReference type="InterPro" id="IPR015421">
    <property type="entry name" value="PyrdxlP-dep_Trfase_major"/>
</dbReference>
<comment type="caution">
    <text evidence="6">The sequence shown here is derived from an EMBL/GenBank/DDBJ whole genome shotgun (WGS) entry which is preliminary data.</text>
</comment>
<dbReference type="Gene3D" id="3.40.640.10">
    <property type="entry name" value="Type I PLP-dependent aspartate aminotransferase-like (Major domain)"/>
    <property type="match status" value="1"/>
</dbReference>
<evidence type="ECO:0000256" key="4">
    <source>
        <dbReference type="ARBA" id="ARBA00049026"/>
    </source>
</evidence>
<evidence type="ECO:0000256" key="3">
    <source>
        <dbReference type="ARBA" id="ARBA00023002"/>
    </source>
</evidence>
<dbReference type="InterPro" id="IPR015422">
    <property type="entry name" value="PyrdxlP-dep_Trfase_small"/>
</dbReference>
<comment type="catalytic activity">
    <reaction evidence="4">
        <text>N(6)-[(R)-lipoyl]-L-lysyl-[glycine-cleavage complex H protein] + glycine + H(+) = N(6)-[(R)-S(8)-aminomethyldihydrolipoyl]-L-lysyl-[glycine-cleavage complex H protein] + CO2</text>
        <dbReference type="Rhea" id="RHEA:24304"/>
        <dbReference type="Rhea" id="RHEA-COMP:10494"/>
        <dbReference type="Rhea" id="RHEA-COMP:10495"/>
        <dbReference type="ChEBI" id="CHEBI:15378"/>
        <dbReference type="ChEBI" id="CHEBI:16526"/>
        <dbReference type="ChEBI" id="CHEBI:57305"/>
        <dbReference type="ChEBI" id="CHEBI:83099"/>
        <dbReference type="ChEBI" id="CHEBI:83143"/>
        <dbReference type="EC" id="1.4.4.2"/>
    </reaction>
</comment>
<protein>
    <recommendedName>
        <fullName evidence="1">glycine dehydrogenase (aminomethyl-transferring)</fullName>
        <ecNumber evidence="1">1.4.4.2</ecNumber>
    </recommendedName>
</protein>
<reference evidence="6" key="1">
    <citation type="submission" date="2023-10" db="EMBL/GenBank/DDBJ databases">
        <authorList>
            <person name="Chen Y."/>
            <person name="Shah S."/>
            <person name="Dougan E. K."/>
            <person name="Thang M."/>
            <person name="Chan C."/>
        </authorList>
    </citation>
    <scope>NUCLEOTIDE SEQUENCE [LARGE SCALE GENOMIC DNA]</scope>
</reference>
<keyword evidence="2" id="KW-0663">Pyridoxal phosphate</keyword>
<organism evidence="6 7">
    <name type="scientific">Prorocentrum cordatum</name>
    <dbReference type="NCBI Taxonomy" id="2364126"/>
    <lineage>
        <taxon>Eukaryota</taxon>
        <taxon>Sar</taxon>
        <taxon>Alveolata</taxon>
        <taxon>Dinophyceae</taxon>
        <taxon>Prorocentrales</taxon>
        <taxon>Prorocentraceae</taxon>
        <taxon>Prorocentrum</taxon>
    </lineage>
</organism>
<dbReference type="InterPro" id="IPR015424">
    <property type="entry name" value="PyrdxlP-dep_Trfase"/>
</dbReference>
<dbReference type="InterPro" id="IPR049316">
    <property type="entry name" value="GDC-P_C"/>
</dbReference>
<name>A0ABN9YIP6_9DINO</name>
<keyword evidence="3" id="KW-0560">Oxidoreductase</keyword>
<evidence type="ECO:0000256" key="1">
    <source>
        <dbReference type="ARBA" id="ARBA00012134"/>
    </source>
</evidence>
<dbReference type="Gene3D" id="3.90.1150.10">
    <property type="entry name" value="Aspartate Aminotransferase, domain 1"/>
    <property type="match status" value="1"/>
</dbReference>